<dbReference type="EMBL" id="RBOJ01000077">
    <property type="protein sequence ID" value="RMM48994.1"/>
    <property type="molecule type" value="Genomic_DNA"/>
</dbReference>
<gene>
    <name evidence="1" type="ORF">ALQ77_03915</name>
</gene>
<protein>
    <submittedName>
        <fullName evidence="1">Uncharacterized protein</fullName>
    </submittedName>
</protein>
<organism evidence="1 2">
    <name type="scientific">Pseudomonas corrugata</name>
    <dbReference type="NCBI Taxonomy" id="47879"/>
    <lineage>
        <taxon>Bacteria</taxon>
        <taxon>Pseudomonadati</taxon>
        <taxon>Pseudomonadota</taxon>
        <taxon>Gammaproteobacteria</taxon>
        <taxon>Pseudomonadales</taxon>
        <taxon>Pseudomonadaceae</taxon>
        <taxon>Pseudomonas</taxon>
    </lineage>
</organism>
<dbReference type="Proteomes" id="UP000270661">
    <property type="component" value="Unassembled WGS sequence"/>
</dbReference>
<reference evidence="1 2" key="1">
    <citation type="submission" date="2018-08" db="EMBL/GenBank/DDBJ databases">
        <title>Recombination of ecologically and evolutionarily significant loci maintains genetic cohesion in the Pseudomonas syringae species complex.</title>
        <authorList>
            <person name="Dillon M."/>
            <person name="Thakur S."/>
            <person name="Almeida R.N.D."/>
            <person name="Weir B.S."/>
            <person name="Guttman D.S."/>
        </authorList>
    </citation>
    <scope>NUCLEOTIDE SEQUENCE [LARGE SCALE GENOMIC DNA]</scope>
    <source>
        <strain evidence="1 2">NCPPB2445</strain>
    </source>
</reference>
<dbReference type="RefSeq" id="WP_024781357.1">
    <property type="nucleotide sequence ID" value="NZ_CP014262.1"/>
</dbReference>
<keyword evidence="2" id="KW-1185">Reference proteome</keyword>
<proteinExistence type="predicted"/>
<comment type="caution">
    <text evidence="1">The sequence shown here is derived from an EMBL/GenBank/DDBJ whole genome shotgun (WGS) entry which is preliminary data.</text>
</comment>
<dbReference type="KEGG" id="pcg:AXG94_25585"/>
<dbReference type="STRING" id="47879.AXG94_25585"/>
<dbReference type="AlphaFoldDB" id="A0A3M3EHB9"/>
<evidence type="ECO:0000313" key="1">
    <source>
        <dbReference type="EMBL" id="RMM48994.1"/>
    </source>
</evidence>
<dbReference type="OrthoDB" id="6893024at2"/>
<evidence type="ECO:0000313" key="2">
    <source>
        <dbReference type="Proteomes" id="UP000270661"/>
    </source>
</evidence>
<sequence length="89" mass="9550">MNQTSGEVRAINRQSAMVGVYVAQEDGHTVLELRSANDIDVGDVMEWSSGTALGVQSYRNLTKGWSAEVYVVKHGIAAANLEVQLLVGS</sequence>
<dbReference type="GeneID" id="55647783"/>
<accession>A0A3M3EHB9</accession>
<name>A0A3M3EHB9_9PSED</name>